<dbReference type="Proteomes" id="UP001605036">
    <property type="component" value="Unassembled WGS sequence"/>
</dbReference>
<feature type="compositionally biased region" description="Polar residues" evidence="3">
    <location>
        <begin position="8"/>
        <end position="35"/>
    </location>
</feature>
<dbReference type="EMBL" id="JBHFFA010000002">
    <property type="protein sequence ID" value="KAL2642319.1"/>
    <property type="molecule type" value="Genomic_DNA"/>
</dbReference>
<evidence type="ECO:0000259" key="4">
    <source>
        <dbReference type="PROSITE" id="PS50888"/>
    </source>
</evidence>
<feature type="domain" description="BHLH" evidence="4">
    <location>
        <begin position="40"/>
        <end position="89"/>
    </location>
</feature>
<gene>
    <name evidence="5" type="ORF">R1flu_009906</name>
</gene>
<dbReference type="InterPro" id="IPR011598">
    <property type="entry name" value="bHLH_dom"/>
</dbReference>
<organism evidence="5 6">
    <name type="scientific">Riccia fluitans</name>
    <dbReference type="NCBI Taxonomy" id="41844"/>
    <lineage>
        <taxon>Eukaryota</taxon>
        <taxon>Viridiplantae</taxon>
        <taxon>Streptophyta</taxon>
        <taxon>Embryophyta</taxon>
        <taxon>Marchantiophyta</taxon>
        <taxon>Marchantiopsida</taxon>
        <taxon>Marchantiidae</taxon>
        <taxon>Marchantiales</taxon>
        <taxon>Ricciaceae</taxon>
        <taxon>Riccia</taxon>
    </lineage>
</organism>
<dbReference type="PROSITE" id="PS50888">
    <property type="entry name" value="BHLH"/>
    <property type="match status" value="1"/>
</dbReference>
<dbReference type="SUPFAM" id="SSF47459">
    <property type="entry name" value="HLH, helix-loop-helix DNA-binding domain"/>
    <property type="match status" value="1"/>
</dbReference>
<evidence type="ECO:0000256" key="1">
    <source>
        <dbReference type="ARBA" id="ARBA00023015"/>
    </source>
</evidence>
<keyword evidence="6" id="KW-1185">Reference proteome</keyword>
<dbReference type="PANTHER" id="PTHR46266">
    <property type="entry name" value="TRANSCRIPTION FACTOR TT8"/>
    <property type="match status" value="1"/>
</dbReference>
<sequence length="276" mass="30443">MAIAAAETDSSSHGVRTINYPTTAGTSTMQQSRSIQDPDPQARTHMLAERRRRVKEKEHYAILRKLIPPTSRVDKAAVLAETIQLVTGLKGQVRQLERVNRDSGGSSNLSFVAGEDSQICASLTSGGDIGTASLNCGGHRLSERELQEGKFPGSDPDFVSRGTTTLLLDERKEVVEVTAQSRDQKILEVKIRTFHLPDTMIHIVTCLNDFGLQVLFTDIRIRKGWIHADFQLLISAVHSFLISQFYGRAAKSTPSSCRSCKVLLGPSCRTMITCMR</sequence>
<proteinExistence type="predicted"/>
<dbReference type="Gene3D" id="4.10.280.10">
    <property type="entry name" value="Helix-loop-helix DNA-binding domain"/>
    <property type="match status" value="1"/>
</dbReference>
<feature type="region of interest" description="Disordered" evidence="3">
    <location>
        <begin position="1"/>
        <end position="41"/>
    </location>
</feature>
<protein>
    <recommendedName>
        <fullName evidence="4">BHLH domain-containing protein</fullName>
    </recommendedName>
</protein>
<keyword evidence="1" id="KW-0805">Transcription regulation</keyword>
<dbReference type="Pfam" id="PF00010">
    <property type="entry name" value="HLH"/>
    <property type="match status" value="1"/>
</dbReference>
<reference evidence="5 6" key="1">
    <citation type="submission" date="2024-09" db="EMBL/GenBank/DDBJ databases">
        <title>Chromosome-scale assembly of Riccia fluitans.</title>
        <authorList>
            <person name="Paukszto L."/>
            <person name="Sawicki J."/>
            <person name="Karawczyk K."/>
            <person name="Piernik-Szablinska J."/>
            <person name="Szczecinska M."/>
            <person name="Mazdziarz M."/>
        </authorList>
    </citation>
    <scope>NUCLEOTIDE SEQUENCE [LARGE SCALE GENOMIC DNA]</scope>
    <source>
        <strain evidence="5">Rf_01</strain>
        <tissue evidence="5">Aerial parts of the thallus</tissue>
    </source>
</reference>
<evidence type="ECO:0000313" key="6">
    <source>
        <dbReference type="Proteomes" id="UP001605036"/>
    </source>
</evidence>
<accession>A0ABD1Z622</accession>
<dbReference type="InterPro" id="IPR036638">
    <property type="entry name" value="HLH_DNA-bd_sf"/>
</dbReference>
<dbReference type="SMART" id="SM00353">
    <property type="entry name" value="HLH"/>
    <property type="match status" value="1"/>
</dbReference>
<comment type="caution">
    <text evidence="5">The sequence shown here is derived from an EMBL/GenBank/DDBJ whole genome shotgun (WGS) entry which is preliminary data.</text>
</comment>
<name>A0ABD1Z622_9MARC</name>
<dbReference type="AlphaFoldDB" id="A0ABD1Z622"/>
<evidence type="ECO:0000256" key="2">
    <source>
        <dbReference type="ARBA" id="ARBA00023163"/>
    </source>
</evidence>
<dbReference type="PANTHER" id="PTHR46266:SF4">
    <property type="entry name" value="TRANSCRIPTION FACTOR TT8"/>
    <property type="match status" value="1"/>
</dbReference>
<evidence type="ECO:0000313" key="5">
    <source>
        <dbReference type="EMBL" id="KAL2642319.1"/>
    </source>
</evidence>
<evidence type="ECO:0000256" key="3">
    <source>
        <dbReference type="SAM" id="MobiDB-lite"/>
    </source>
</evidence>
<keyword evidence="2" id="KW-0804">Transcription</keyword>